<dbReference type="RefSeq" id="WP_386254900.1">
    <property type="nucleotide sequence ID" value="NZ_JBHTRV010000058.1"/>
</dbReference>
<keyword evidence="2" id="KW-0732">Signal</keyword>
<dbReference type="PROSITE" id="PS51257">
    <property type="entry name" value="PROKAR_LIPOPROTEIN"/>
    <property type="match status" value="1"/>
</dbReference>
<evidence type="ECO:0000313" key="3">
    <source>
        <dbReference type="EMBL" id="MFE5985637.1"/>
    </source>
</evidence>
<comment type="caution">
    <text evidence="3">The sequence shown here is derived from an EMBL/GenBank/DDBJ whole genome shotgun (WGS) entry which is preliminary data.</text>
</comment>
<name>A0ABW6J6P7_STRWE</name>
<reference evidence="3 4" key="1">
    <citation type="submission" date="2024-09" db="EMBL/GenBank/DDBJ databases">
        <title>The Natural Products Discovery Center: Release of the First 8490 Sequenced Strains for Exploring Actinobacteria Biosynthetic Diversity.</title>
        <authorList>
            <person name="Kalkreuter E."/>
            <person name="Kautsar S.A."/>
            <person name="Yang D."/>
            <person name="Bader C.D."/>
            <person name="Teijaro C.N."/>
            <person name="Fluegel L."/>
            <person name="Davis C.M."/>
            <person name="Simpson J.R."/>
            <person name="Lauterbach L."/>
            <person name="Steele A.D."/>
            <person name="Gui C."/>
            <person name="Meng S."/>
            <person name="Li G."/>
            <person name="Viehrig K."/>
            <person name="Ye F."/>
            <person name="Su P."/>
            <person name="Kiefer A.F."/>
            <person name="Nichols A."/>
            <person name="Cepeda A.J."/>
            <person name="Yan W."/>
            <person name="Fan B."/>
            <person name="Jiang Y."/>
            <person name="Adhikari A."/>
            <person name="Zheng C.-J."/>
            <person name="Schuster L."/>
            <person name="Cowan T.M."/>
            <person name="Smanski M.J."/>
            <person name="Chevrette M.G."/>
            <person name="De Carvalho L.P.S."/>
            <person name="Shen B."/>
        </authorList>
    </citation>
    <scope>NUCLEOTIDE SEQUENCE [LARGE SCALE GENOMIC DNA]</scope>
    <source>
        <strain evidence="3 4">NPDC056472</strain>
    </source>
</reference>
<organism evidence="3 4">
    <name type="scientific">Streptomyces wedmorensis</name>
    <dbReference type="NCBI Taxonomy" id="43759"/>
    <lineage>
        <taxon>Bacteria</taxon>
        <taxon>Bacillati</taxon>
        <taxon>Actinomycetota</taxon>
        <taxon>Actinomycetes</taxon>
        <taxon>Kitasatosporales</taxon>
        <taxon>Streptomycetaceae</taxon>
        <taxon>Streptomyces</taxon>
    </lineage>
</organism>
<feature type="chain" id="PRO_5047188192" description="Lipoprotein" evidence="2">
    <location>
        <begin position="24"/>
        <end position="407"/>
    </location>
</feature>
<dbReference type="Proteomes" id="UP001600424">
    <property type="component" value="Unassembled WGS sequence"/>
</dbReference>
<proteinExistence type="predicted"/>
<feature type="signal peptide" evidence="2">
    <location>
        <begin position="1"/>
        <end position="23"/>
    </location>
</feature>
<evidence type="ECO:0000256" key="1">
    <source>
        <dbReference type="SAM" id="MobiDB-lite"/>
    </source>
</evidence>
<keyword evidence="4" id="KW-1185">Reference proteome</keyword>
<evidence type="ECO:0000256" key="2">
    <source>
        <dbReference type="SAM" id="SignalP"/>
    </source>
</evidence>
<evidence type="ECO:0000313" key="4">
    <source>
        <dbReference type="Proteomes" id="UP001600424"/>
    </source>
</evidence>
<sequence length="407" mass="42916">MTMIRSHARTAAVLATASLLLTACGGGGDSPDAKPSSAAPTGHPVFDQKPDRQLFHAVRRTQKAGNARFVQTLSFGSKAKGDAVRTTTGRMDFTGGRGQADVVWKVPEGVSGETRGVLLGRTPGRGDGPASVGYLVDGRQTHYRAASSAYWIRYASGDTTQSRTSDALDHLRGTEAPIGGTLLEGVGGAEATAQSPAAEGRTYRATMPFSVLRALFPSDLGDELTVDESTGHAQPGVPLTVTVDKEGRITRATADLSTLLRKDGAFAGFTTLTSDLTLTGYGTSAPAMTPSGTVRTAAGNVLAMWDVKDGGCVDFDSGQRLAHMVVTVDCSGPYDARVFTRIPLREGTSPEDTQERSDTACAFAHDVRRPVWLPKATDIWAWWTPAPKGHPGKDGVTCYVTTKRGDS</sequence>
<dbReference type="EMBL" id="JBHTRV010000058">
    <property type="protein sequence ID" value="MFE5985637.1"/>
    <property type="molecule type" value="Genomic_DNA"/>
</dbReference>
<evidence type="ECO:0008006" key="5">
    <source>
        <dbReference type="Google" id="ProtNLM"/>
    </source>
</evidence>
<protein>
    <recommendedName>
        <fullName evidence="5">Lipoprotein</fullName>
    </recommendedName>
</protein>
<gene>
    <name evidence="3" type="ORF">ACFQ63_38900</name>
</gene>
<feature type="region of interest" description="Disordered" evidence="1">
    <location>
        <begin position="27"/>
        <end position="48"/>
    </location>
</feature>
<accession>A0ABW6J6P7</accession>